<organism evidence="2 3">
    <name type="scientific">Clavibacter tessellarius</name>
    <dbReference type="NCBI Taxonomy" id="31965"/>
    <lineage>
        <taxon>Bacteria</taxon>
        <taxon>Bacillati</taxon>
        <taxon>Actinomycetota</taxon>
        <taxon>Actinomycetes</taxon>
        <taxon>Micrococcales</taxon>
        <taxon>Microbacteriaceae</taxon>
        <taxon>Clavibacter</taxon>
    </lineage>
</organism>
<dbReference type="Proteomes" id="UP000076218">
    <property type="component" value="Unassembled WGS sequence"/>
</dbReference>
<protein>
    <submittedName>
        <fullName evidence="2">RNA-binding protein</fullName>
    </submittedName>
</protein>
<dbReference type="STRING" id="31965.AWH51_03320"/>
<evidence type="ECO:0000313" key="3">
    <source>
        <dbReference type="Proteomes" id="UP000076218"/>
    </source>
</evidence>
<feature type="domain" description="ASCH" evidence="1">
    <location>
        <begin position="14"/>
        <end position="139"/>
    </location>
</feature>
<dbReference type="PANTHER" id="PTHR39203">
    <property type="entry name" value="CYTOPLASMIC PROTEIN-RELATED"/>
    <property type="match status" value="1"/>
</dbReference>
<gene>
    <name evidence="2" type="ORF">AWH51_03320</name>
</gene>
<name>A0A154V4K3_9MICO</name>
<reference evidence="2 3" key="1">
    <citation type="submission" date="2016-01" db="EMBL/GenBank/DDBJ databases">
        <title>Draft genome sequence of Clavibacter michiganensis subsp. tessellarius DOAB 609.</title>
        <authorList>
            <person name="Tambong J.T."/>
        </authorList>
    </citation>
    <scope>NUCLEOTIDE SEQUENCE [LARGE SCALE GENOMIC DNA]</scope>
    <source>
        <strain evidence="2 3">DOAB 609</strain>
    </source>
</reference>
<comment type="caution">
    <text evidence="2">The sequence shown here is derived from an EMBL/GenBank/DDBJ whole genome shotgun (WGS) entry which is preliminary data.</text>
</comment>
<evidence type="ECO:0000259" key="1">
    <source>
        <dbReference type="SMART" id="SM01022"/>
    </source>
</evidence>
<sequence length="145" mass="15711">MTTTPESDLPTVEFAFPGPLRDQLVAAIVSGEKTSTSSLLIQYAVDGEELPVVGSRGTVIDSEGRPVLVTETTAVEIRRLADVPLAHAVDEGEGFTTVAEWRDGHEEFWTSPEVVAELPAGFRLDDDTEIVMERFRVVGTADRPA</sequence>
<dbReference type="EMBL" id="LQXA01000007">
    <property type="protein sequence ID" value="KZC96313.1"/>
    <property type="molecule type" value="Genomic_DNA"/>
</dbReference>
<dbReference type="SMART" id="SM01022">
    <property type="entry name" value="ASCH"/>
    <property type="match status" value="1"/>
</dbReference>
<dbReference type="SUPFAM" id="SSF88697">
    <property type="entry name" value="PUA domain-like"/>
    <property type="match status" value="1"/>
</dbReference>
<accession>A0A154V4K3</accession>
<dbReference type="RefSeq" id="WP_063070359.1">
    <property type="nucleotide sequence ID" value="NZ_LQXA01000007.1"/>
</dbReference>
<dbReference type="Pfam" id="PF04266">
    <property type="entry name" value="ASCH"/>
    <property type="match status" value="1"/>
</dbReference>
<dbReference type="AlphaFoldDB" id="A0A154V4K3"/>
<dbReference type="InterPro" id="IPR015947">
    <property type="entry name" value="PUA-like_sf"/>
</dbReference>
<dbReference type="Gene3D" id="3.10.400.10">
    <property type="entry name" value="Sulfate adenylyltransferase"/>
    <property type="match status" value="1"/>
</dbReference>
<dbReference type="InterPro" id="IPR009326">
    <property type="entry name" value="DUF984"/>
</dbReference>
<dbReference type="PIRSF" id="PIRSF021320">
    <property type="entry name" value="DUF984"/>
    <property type="match status" value="1"/>
</dbReference>
<dbReference type="InterPro" id="IPR007374">
    <property type="entry name" value="ASCH_domain"/>
</dbReference>
<evidence type="ECO:0000313" key="2">
    <source>
        <dbReference type="EMBL" id="KZC96313.1"/>
    </source>
</evidence>
<proteinExistence type="predicted"/>
<dbReference type="CDD" id="cd06553">
    <property type="entry name" value="ASCH_Ef3133_like"/>
    <property type="match status" value="1"/>
</dbReference>
<dbReference type="OrthoDB" id="9807542at2"/>
<dbReference type="PANTHER" id="PTHR39203:SF1">
    <property type="entry name" value="CYTOPLASMIC PROTEIN"/>
    <property type="match status" value="1"/>
</dbReference>